<protein>
    <submittedName>
        <fullName evidence="2">Uncharacterized protein</fullName>
    </submittedName>
</protein>
<feature type="region of interest" description="Disordered" evidence="1">
    <location>
        <begin position="1"/>
        <end position="35"/>
    </location>
</feature>
<feature type="compositionally biased region" description="Polar residues" evidence="1">
    <location>
        <begin position="8"/>
        <end position="18"/>
    </location>
</feature>
<accession>A0A0V0QA85</accession>
<dbReference type="EMBL" id="LDAU01000223">
    <property type="protein sequence ID" value="KRW98983.1"/>
    <property type="molecule type" value="Genomic_DNA"/>
</dbReference>
<dbReference type="AlphaFoldDB" id="A0A0V0QA85"/>
<dbReference type="Proteomes" id="UP000054937">
    <property type="component" value="Unassembled WGS sequence"/>
</dbReference>
<evidence type="ECO:0000313" key="3">
    <source>
        <dbReference type="Proteomes" id="UP000054937"/>
    </source>
</evidence>
<dbReference type="InParanoid" id="A0A0V0QA85"/>
<evidence type="ECO:0000256" key="1">
    <source>
        <dbReference type="SAM" id="MobiDB-lite"/>
    </source>
</evidence>
<proteinExistence type="predicted"/>
<organism evidence="2 3">
    <name type="scientific">Pseudocohnilembus persalinus</name>
    <name type="common">Ciliate</name>
    <dbReference type="NCBI Taxonomy" id="266149"/>
    <lineage>
        <taxon>Eukaryota</taxon>
        <taxon>Sar</taxon>
        <taxon>Alveolata</taxon>
        <taxon>Ciliophora</taxon>
        <taxon>Intramacronucleata</taxon>
        <taxon>Oligohymenophorea</taxon>
        <taxon>Scuticociliatia</taxon>
        <taxon>Philasterida</taxon>
        <taxon>Pseudocohnilembidae</taxon>
        <taxon>Pseudocohnilembus</taxon>
    </lineage>
</organism>
<reference evidence="2 3" key="1">
    <citation type="journal article" date="2015" name="Sci. Rep.">
        <title>Genome of the facultative scuticociliatosis pathogen Pseudocohnilembus persalinus provides insight into its virulence through horizontal gene transfer.</title>
        <authorList>
            <person name="Xiong J."/>
            <person name="Wang G."/>
            <person name="Cheng J."/>
            <person name="Tian M."/>
            <person name="Pan X."/>
            <person name="Warren A."/>
            <person name="Jiang C."/>
            <person name="Yuan D."/>
            <person name="Miao W."/>
        </authorList>
    </citation>
    <scope>NUCLEOTIDE SEQUENCE [LARGE SCALE GENOMIC DNA]</scope>
    <source>
        <strain evidence="2">36N120E</strain>
    </source>
</reference>
<comment type="caution">
    <text evidence="2">The sequence shown here is derived from an EMBL/GenBank/DDBJ whole genome shotgun (WGS) entry which is preliminary data.</text>
</comment>
<keyword evidence="3" id="KW-1185">Reference proteome</keyword>
<sequence>MSKETNREAQQIFQNLNTKQSLNSRKKSRNSVKSPQNNILEVLKQDYKQPEQNPYYLKNENLDKFENFDGKFLRENRAELVIEEESYDLENFTISSSVLEKPPIEINPSRELVYFLENNVIRAIEQPKLREKYIQLIGQPRTSKMIQFSFWFILLTKFPGCLDVDDKKICQNLL</sequence>
<evidence type="ECO:0000313" key="2">
    <source>
        <dbReference type="EMBL" id="KRW98983.1"/>
    </source>
</evidence>
<name>A0A0V0QA85_PSEPJ</name>
<gene>
    <name evidence="2" type="ORF">PPERSA_11584</name>
</gene>